<evidence type="ECO:0000313" key="6">
    <source>
        <dbReference type="EMBL" id="KAJ8371594.1"/>
    </source>
</evidence>
<accession>A0AAD7R7X9</accession>
<dbReference type="Gene3D" id="2.60.40.10">
    <property type="entry name" value="Immunoglobulins"/>
    <property type="match status" value="1"/>
</dbReference>
<feature type="transmembrane region" description="Helical" evidence="4">
    <location>
        <begin position="179"/>
        <end position="200"/>
    </location>
</feature>
<dbReference type="AlphaFoldDB" id="A0AAD7R7X9"/>
<dbReference type="Gene3D" id="1.50.10.20">
    <property type="match status" value="1"/>
</dbReference>
<dbReference type="SMART" id="SM01360">
    <property type="entry name" value="A2M"/>
    <property type="match status" value="1"/>
</dbReference>
<dbReference type="Pfam" id="PF00207">
    <property type="entry name" value="A2M"/>
    <property type="match status" value="1"/>
</dbReference>
<evidence type="ECO:0000256" key="2">
    <source>
        <dbReference type="ARBA" id="ARBA00022525"/>
    </source>
</evidence>
<dbReference type="PANTHER" id="PTHR11412:SF81">
    <property type="entry name" value="COMPLEMENT C3"/>
    <property type="match status" value="1"/>
</dbReference>
<dbReference type="CDD" id="cd00017">
    <property type="entry name" value="ANATO"/>
    <property type="match status" value="1"/>
</dbReference>
<dbReference type="InterPro" id="IPR013783">
    <property type="entry name" value="Ig-like_fold"/>
</dbReference>
<organism evidence="6 7">
    <name type="scientific">Aldrovandia affinis</name>
    <dbReference type="NCBI Taxonomy" id="143900"/>
    <lineage>
        <taxon>Eukaryota</taxon>
        <taxon>Metazoa</taxon>
        <taxon>Chordata</taxon>
        <taxon>Craniata</taxon>
        <taxon>Vertebrata</taxon>
        <taxon>Euteleostomi</taxon>
        <taxon>Actinopterygii</taxon>
        <taxon>Neopterygii</taxon>
        <taxon>Teleostei</taxon>
        <taxon>Notacanthiformes</taxon>
        <taxon>Halosauridae</taxon>
        <taxon>Aldrovandia</taxon>
    </lineage>
</organism>
<dbReference type="SUPFAM" id="SSF48239">
    <property type="entry name" value="Terpenoid cyclases/Protein prenyltransferases"/>
    <property type="match status" value="1"/>
</dbReference>
<proteinExistence type="predicted"/>
<dbReference type="FunFam" id="2.60.40.10:FF:000155">
    <property type="entry name" value="complement C3 isoform X1"/>
    <property type="match status" value="1"/>
</dbReference>
<evidence type="ECO:0000256" key="4">
    <source>
        <dbReference type="SAM" id="Phobius"/>
    </source>
</evidence>
<dbReference type="InterPro" id="IPR050473">
    <property type="entry name" value="A2M/Complement_sys"/>
</dbReference>
<evidence type="ECO:0000256" key="3">
    <source>
        <dbReference type="ARBA" id="ARBA00023157"/>
    </source>
</evidence>
<dbReference type="Pfam" id="PF07678">
    <property type="entry name" value="TED_complement"/>
    <property type="match status" value="1"/>
</dbReference>
<dbReference type="InterPro" id="IPR008930">
    <property type="entry name" value="Terpenoid_cyclase/PrenylTrfase"/>
</dbReference>
<comment type="caution">
    <text evidence="6">The sequence shown here is derived from an EMBL/GenBank/DDBJ whole genome shotgun (WGS) entry which is preliminary data.</text>
</comment>
<dbReference type="Proteomes" id="UP001221898">
    <property type="component" value="Unassembled WGS sequence"/>
</dbReference>
<sequence length="442" mass="49731">MADNLQGYTCERRSQHIIDGSECIKAFVHYCSEAAKRHQVGRREALLLAHSEQDDNYVSELDIMSRTQFPESWLWGVVTLPECKSTSITTKGYLKDFIATCLSKAHGICVADPLEMKVMKDFFIDLKLPYAAVRNEQLEIKAVLYNYLDEEIQVRVELMETEQVCSAASKKRKYRMPDVYINSMSSIAVPFVIIPMALGLHSIEVKATVYELFLIDGVKKDLRVLAEGRQTKKEVVTMVLNPSEHGELLSHTTQVAISGFPLGGLIAPALRQRLTAYMVKVFGMAYQLISINEDVLCSALKWLVMNAQQPDGAFKEYAPVYYREMVGRVWEEDADASLTAFVLIAMQESRHVCEERVNSLHDSMKKASEFLARRIHSLANPYAVALTTYTLANEGQHLLDRFSSISELVHPHHGAAQPMMHTASIKHRLPKTNTAPSAPIAH</sequence>
<evidence type="ECO:0000256" key="1">
    <source>
        <dbReference type="ARBA" id="ARBA00004613"/>
    </source>
</evidence>
<keyword evidence="3" id="KW-1015">Disulfide bond</keyword>
<dbReference type="InterPro" id="IPR000020">
    <property type="entry name" value="Anaphylatoxin/fibulin"/>
</dbReference>
<keyword evidence="7" id="KW-1185">Reference proteome</keyword>
<dbReference type="InterPro" id="IPR011626">
    <property type="entry name" value="Alpha-macroglobulin_TED"/>
</dbReference>
<protein>
    <recommendedName>
        <fullName evidence="5">Alpha-2-macroglobulin domain-containing protein</fullName>
    </recommendedName>
</protein>
<comment type="subcellular location">
    <subcellularLocation>
        <location evidence="1">Secreted</location>
    </subcellularLocation>
</comment>
<dbReference type="PANTHER" id="PTHR11412">
    <property type="entry name" value="MACROGLOBULIN / COMPLEMENT"/>
    <property type="match status" value="1"/>
</dbReference>
<feature type="domain" description="Alpha-2-macroglobulin" evidence="5">
    <location>
        <begin position="72"/>
        <end position="158"/>
    </location>
</feature>
<evidence type="ECO:0000313" key="7">
    <source>
        <dbReference type="Proteomes" id="UP001221898"/>
    </source>
</evidence>
<dbReference type="Pfam" id="PF01821">
    <property type="entry name" value="ANATO"/>
    <property type="match status" value="1"/>
</dbReference>
<dbReference type="EMBL" id="JAINUG010000443">
    <property type="protein sequence ID" value="KAJ8371594.1"/>
    <property type="molecule type" value="Genomic_DNA"/>
</dbReference>
<dbReference type="InterPro" id="IPR001599">
    <property type="entry name" value="Macroglobln_a2"/>
</dbReference>
<dbReference type="InterPro" id="IPR018081">
    <property type="entry name" value="Anaphylatoxin_comp_syst"/>
</dbReference>
<dbReference type="Gene3D" id="2.20.130.20">
    <property type="match status" value="1"/>
</dbReference>
<dbReference type="Gene3D" id="1.20.91.20">
    <property type="entry name" value="Anaphylotoxins (complement system)"/>
    <property type="match status" value="1"/>
</dbReference>
<reference evidence="6" key="1">
    <citation type="journal article" date="2023" name="Science">
        <title>Genome structures resolve the early diversification of teleost fishes.</title>
        <authorList>
            <person name="Parey E."/>
            <person name="Louis A."/>
            <person name="Montfort J."/>
            <person name="Bouchez O."/>
            <person name="Roques C."/>
            <person name="Iampietro C."/>
            <person name="Lluch J."/>
            <person name="Castinel A."/>
            <person name="Donnadieu C."/>
            <person name="Desvignes T."/>
            <person name="Floi Bucao C."/>
            <person name="Jouanno E."/>
            <person name="Wen M."/>
            <person name="Mejri S."/>
            <person name="Dirks R."/>
            <person name="Jansen H."/>
            <person name="Henkel C."/>
            <person name="Chen W.J."/>
            <person name="Zahm M."/>
            <person name="Cabau C."/>
            <person name="Klopp C."/>
            <person name="Thompson A.W."/>
            <person name="Robinson-Rechavi M."/>
            <person name="Braasch I."/>
            <person name="Lecointre G."/>
            <person name="Bobe J."/>
            <person name="Postlethwait J.H."/>
            <person name="Berthelot C."/>
            <person name="Roest Crollius H."/>
            <person name="Guiguen Y."/>
        </authorList>
    </citation>
    <scope>NUCLEOTIDE SEQUENCE</scope>
    <source>
        <strain evidence="6">NC1722</strain>
    </source>
</reference>
<gene>
    <name evidence="6" type="ORF">AAFF_G00307060</name>
</gene>
<keyword evidence="4" id="KW-0472">Membrane</keyword>
<dbReference type="SUPFAM" id="SSF47686">
    <property type="entry name" value="Anaphylotoxins (complement system)"/>
    <property type="match status" value="1"/>
</dbReference>
<dbReference type="GO" id="GO:0004866">
    <property type="term" value="F:endopeptidase inhibitor activity"/>
    <property type="evidence" value="ECO:0007669"/>
    <property type="project" value="InterPro"/>
</dbReference>
<evidence type="ECO:0000259" key="5">
    <source>
        <dbReference type="SMART" id="SM01360"/>
    </source>
</evidence>
<keyword evidence="4" id="KW-1133">Transmembrane helix</keyword>
<name>A0AAD7R7X9_9TELE</name>
<dbReference type="GO" id="GO:0005615">
    <property type="term" value="C:extracellular space"/>
    <property type="evidence" value="ECO:0007669"/>
    <property type="project" value="InterPro"/>
</dbReference>
<keyword evidence="4" id="KW-0812">Transmembrane</keyword>
<keyword evidence="2" id="KW-0964">Secreted</keyword>